<reference evidence="2" key="1">
    <citation type="submission" date="2015-02" db="EMBL/GenBank/DDBJ databases">
        <title>Genome Assembly of Bacillaceae bacterium MTCC 8252.</title>
        <authorList>
            <person name="Verma A."/>
            <person name="Khatri I."/>
            <person name="Mual P."/>
            <person name="Subramanian S."/>
            <person name="Krishnamurthi S."/>
        </authorList>
    </citation>
    <scope>NUCLEOTIDE SEQUENCE [LARGE SCALE GENOMIC DNA]</scope>
    <source>
        <strain evidence="2">MTCC 8252</strain>
    </source>
</reference>
<dbReference type="PANTHER" id="PTHR13887">
    <property type="entry name" value="GLUTATHIONE S-TRANSFERASE KAPPA"/>
    <property type="match status" value="1"/>
</dbReference>
<dbReference type="InterPro" id="IPR036249">
    <property type="entry name" value="Thioredoxin-like_sf"/>
</dbReference>
<sequence>MKAERPVKEQKRWNAMNIKVWSDFVCPFCYIGKRRLEQALEQFPNSHEVTVEFKSFELDPHAPKEATKTVHESIAEKYGLSLEQAKSMNENVGHQAASVGLAFNFENMRPSNTFDAHRLAKFASEKGAEKVITEKLLHAYFTDSLVLSDHHVLTSIAESAGLDCEEVLEFLKTDRLAGEVRADEAEAGQLGVQGVPFFVFNDKYAVSGAQSVEAFTSALERVWREERQAPRLQTLTDQSSDAAFCSDEGCDVPTNGRLSSDND</sequence>
<dbReference type="AlphaFoldDB" id="A0A0F5I0S9"/>
<evidence type="ECO:0000259" key="1">
    <source>
        <dbReference type="Pfam" id="PF01323"/>
    </source>
</evidence>
<dbReference type="GO" id="GO:0016853">
    <property type="term" value="F:isomerase activity"/>
    <property type="evidence" value="ECO:0007669"/>
    <property type="project" value="UniProtKB-KW"/>
</dbReference>
<keyword evidence="3" id="KW-1185">Reference proteome</keyword>
<name>A0A0F5I0S9_BACTR</name>
<dbReference type="STRING" id="1221996.QY95_03754"/>
<dbReference type="EMBL" id="JWIR02000008">
    <property type="protein sequence ID" value="KKB42733.1"/>
    <property type="molecule type" value="Genomic_DNA"/>
</dbReference>
<protein>
    <submittedName>
        <fullName evidence="2">2-hydroxychromene-2-carboxylate isomerase</fullName>
    </submittedName>
</protein>
<dbReference type="SUPFAM" id="SSF52833">
    <property type="entry name" value="Thioredoxin-like"/>
    <property type="match status" value="1"/>
</dbReference>
<organism evidence="2 3">
    <name type="scientific">Bacillus thermotolerans</name>
    <name type="common">Quasibacillus thermotolerans</name>
    <dbReference type="NCBI Taxonomy" id="1221996"/>
    <lineage>
        <taxon>Bacteria</taxon>
        <taxon>Bacillati</taxon>
        <taxon>Bacillota</taxon>
        <taxon>Bacilli</taxon>
        <taxon>Bacillales</taxon>
        <taxon>Bacillaceae</taxon>
        <taxon>Bacillus</taxon>
    </lineage>
</organism>
<dbReference type="Pfam" id="PF01323">
    <property type="entry name" value="DSBA"/>
    <property type="match status" value="1"/>
</dbReference>
<dbReference type="CDD" id="cd03024">
    <property type="entry name" value="DsbA_FrnE"/>
    <property type="match status" value="1"/>
</dbReference>
<feature type="domain" description="DSBA-like thioredoxin" evidence="1">
    <location>
        <begin position="18"/>
        <end position="219"/>
    </location>
</feature>
<accession>A0A0F5I0S9</accession>
<dbReference type="GO" id="GO:0016491">
    <property type="term" value="F:oxidoreductase activity"/>
    <property type="evidence" value="ECO:0007669"/>
    <property type="project" value="InterPro"/>
</dbReference>
<dbReference type="PANTHER" id="PTHR13887:SF41">
    <property type="entry name" value="THIOREDOXIN SUPERFAMILY PROTEIN"/>
    <property type="match status" value="1"/>
</dbReference>
<comment type="caution">
    <text evidence="2">The sequence shown here is derived from an EMBL/GenBank/DDBJ whole genome shotgun (WGS) entry which is preliminary data.</text>
</comment>
<evidence type="ECO:0000313" key="3">
    <source>
        <dbReference type="Proteomes" id="UP000031563"/>
    </source>
</evidence>
<evidence type="ECO:0000313" key="2">
    <source>
        <dbReference type="EMBL" id="KKB42733.1"/>
    </source>
</evidence>
<accession>A0A0F5IBA3</accession>
<dbReference type="InterPro" id="IPR001853">
    <property type="entry name" value="DSBA-like_thioredoxin_dom"/>
</dbReference>
<dbReference type="Gene3D" id="3.40.30.10">
    <property type="entry name" value="Glutaredoxin"/>
    <property type="match status" value="1"/>
</dbReference>
<dbReference type="Proteomes" id="UP000031563">
    <property type="component" value="Unassembled WGS sequence"/>
</dbReference>
<proteinExistence type="predicted"/>
<gene>
    <name evidence="2" type="ORF">QY95_03754</name>
</gene>
<keyword evidence="2" id="KW-0413">Isomerase</keyword>